<sequence length="67" mass="7764">MSKRTNSHPTNELAESHFFWLSVLRAARGIDDVFLEEFALRRLRELGTRVVFDCESKSEPSSHEGNR</sequence>
<reference evidence="1" key="1">
    <citation type="submission" date="2019-04" db="EMBL/GenBank/DDBJ databases">
        <authorList>
            <consortium name="Science for Life Laboratories"/>
        </authorList>
    </citation>
    <scope>NUCLEOTIDE SEQUENCE</scope>
    <source>
        <strain evidence="1">MBLW1</strain>
    </source>
</reference>
<dbReference type="AlphaFoldDB" id="A0A6C2YJD8"/>
<dbReference type="EMBL" id="LR586016">
    <property type="protein sequence ID" value="VIP01082.1"/>
    <property type="molecule type" value="Genomic_DNA"/>
</dbReference>
<dbReference type="EMBL" id="LR593887">
    <property type="protein sequence ID" value="VTR97589.1"/>
    <property type="molecule type" value="Genomic_DNA"/>
</dbReference>
<accession>A0A6C2YJD8</accession>
<proteinExistence type="predicted"/>
<name>A0A6C2YJD8_9BACT</name>
<evidence type="ECO:0000313" key="2">
    <source>
        <dbReference type="Proteomes" id="UP000464378"/>
    </source>
</evidence>
<dbReference type="InParanoid" id="A0A6C2YJD8"/>
<evidence type="ECO:0000313" key="1">
    <source>
        <dbReference type="EMBL" id="VIP01082.1"/>
    </source>
</evidence>
<protein>
    <submittedName>
        <fullName evidence="1">Uncharacterized protein</fullName>
    </submittedName>
</protein>
<organism evidence="1">
    <name type="scientific">Tuwongella immobilis</name>
    <dbReference type="NCBI Taxonomy" id="692036"/>
    <lineage>
        <taxon>Bacteria</taxon>
        <taxon>Pseudomonadati</taxon>
        <taxon>Planctomycetota</taxon>
        <taxon>Planctomycetia</taxon>
        <taxon>Gemmatales</taxon>
        <taxon>Gemmataceae</taxon>
        <taxon>Tuwongella</taxon>
    </lineage>
</organism>
<dbReference type="Proteomes" id="UP000464378">
    <property type="component" value="Chromosome"/>
</dbReference>
<keyword evidence="2" id="KW-1185">Reference proteome</keyword>
<gene>
    <name evidence="1" type="ORF">GMBLW1_28780</name>
</gene>
<dbReference type="KEGG" id="tim:GMBLW1_28780"/>